<dbReference type="PROSITE" id="PS50097">
    <property type="entry name" value="BTB"/>
    <property type="match status" value="1"/>
</dbReference>
<dbReference type="Pfam" id="PF24681">
    <property type="entry name" value="Kelch_KLHDC2_KLHL20_DRC7"/>
    <property type="match status" value="1"/>
</dbReference>
<evidence type="ECO:0000256" key="2">
    <source>
        <dbReference type="ARBA" id="ARBA00022737"/>
    </source>
</evidence>
<evidence type="ECO:0000256" key="1">
    <source>
        <dbReference type="ARBA" id="ARBA00022441"/>
    </source>
</evidence>
<proteinExistence type="predicted"/>
<dbReference type="Pfam" id="PF07707">
    <property type="entry name" value="BACK"/>
    <property type="match status" value="1"/>
</dbReference>
<dbReference type="SMART" id="SM00225">
    <property type="entry name" value="BTB"/>
    <property type="match status" value="1"/>
</dbReference>
<dbReference type="GeneID" id="100366833"/>
<dbReference type="PANTHER" id="PTHR24412">
    <property type="entry name" value="KELCH PROTEIN"/>
    <property type="match status" value="1"/>
</dbReference>
<dbReference type="Pfam" id="PF00651">
    <property type="entry name" value="BTB"/>
    <property type="match status" value="1"/>
</dbReference>
<dbReference type="Proteomes" id="UP000694865">
    <property type="component" value="Unplaced"/>
</dbReference>
<dbReference type="InterPro" id="IPR000210">
    <property type="entry name" value="BTB/POZ_dom"/>
</dbReference>
<organism evidence="4 5">
    <name type="scientific">Saccoglossus kowalevskii</name>
    <name type="common">Acorn worm</name>
    <dbReference type="NCBI Taxonomy" id="10224"/>
    <lineage>
        <taxon>Eukaryota</taxon>
        <taxon>Metazoa</taxon>
        <taxon>Hemichordata</taxon>
        <taxon>Enteropneusta</taxon>
        <taxon>Harrimaniidae</taxon>
        <taxon>Saccoglossus</taxon>
    </lineage>
</organism>
<reference evidence="5" key="1">
    <citation type="submission" date="2025-08" db="UniProtKB">
        <authorList>
            <consortium name="RefSeq"/>
        </authorList>
    </citation>
    <scope>IDENTIFICATION</scope>
    <source>
        <tissue evidence="5">Testes</tissue>
    </source>
</reference>
<dbReference type="Gene3D" id="2.120.10.80">
    <property type="entry name" value="Kelch-type beta propeller"/>
    <property type="match status" value="1"/>
</dbReference>
<keyword evidence="1" id="KW-0880">Kelch repeat</keyword>
<dbReference type="PIRSF" id="PIRSF037037">
    <property type="entry name" value="Kelch-like_protein_gigaxonin"/>
    <property type="match status" value="1"/>
</dbReference>
<accession>A0ABM0GXV5</accession>
<protein>
    <submittedName>
        <fullName evidence="5">Kelch-like protein 24-like</fullName>
    </submittedName>
</protein>
<dbReference type="Gene3D" id="3.30.710.10">
    <property type="entry name" value="Potassium Channel Kv1.1, Chain A"/>
    <property type="match status" value="1"/>
</dbReference>
<evidence type="ECO:0000259" key="3">
    <source>
        <dbReference type="PROSITE" id="PS50097"/>
    </source>
</evidence>
<name>A0ABM0GXV5_SACKO</name>
<dbReference type="Gene3D" id="1.25.40.420">
    <property type="match status" value="1"/>
</dbReference>
<feature type="domain" description="BTB" evidence="3">
    <location>
        <begin position="32"/>
        <end position="99"/>
    </location>
</feature>
<dbReference type="InterPro" id="IPR011333">
    <property type="entry name" value="SKP1/BTB/POZ_sf"/>
</dbReference>
<dbReference type="PANTHER" id="PTHR24412:SF272">
    <property type="entry name" value="KELCH-LIKE PROTEIN DIABLO"/>
    <property type="match status" value="1"/>
</dbReference>
<dbReference type="InterPro" id="IPR015915">
    <property type="entry name" value="Kelch-typ_b-propeller"/>
</dbReference>
<evidence type="ECO:0000313" key="4">
    <source>
        <dbReference type="Proteomes" id="UP000694865"/>
    </source>
</evidence>
<dbReference type="SMART" id="SM00875">
    <property type="entry name" value="BACK"/>
    <property type="match status" value="1"/>
</dbReference>
<evidence type="ECO:0000313" key="5">
    <source>
        <dbReference type="RefSeq" id="XP_002739771.1"/>
    </source>
</evidence>
<dbReference type="SUPFAM" id="SSF54695">
    <property type="entry name" value="POZ domain"/>
    <property type="match status" value="1"/>
</dbReference>
<sequence length="579" mass="66560">MDLEISLEFDNPNHLTSLMSEMNEARVESKFTDVTLCVDGTIFPCHKLVLASSSEYFKGMFSSGMRESKEEKIHLRDVQSHAVELMLDYIYTGKAVITGSNLQALLEAANMFQVLTLRDGCIKFMLENMDASNCLGVWQMAESFSLAAASEKALEYVINYFKLVSTQGEFLELTKEVLIKLVSNDLLCVEDEDLVGAAVIRWYEHCKGDDRNNREEDFVDVLEYLKLGELSPNLYYDINCQLSDMKGVTKKTIENRPRLKDRKNKGSPKRLVSVVCSVGGFRRGWRYCRNVEYFDAVKKTWHRITQTPVIKDKNWEVEYAATYDKYIITHVFRYPSMLNLETREWELFDDKIYLHLRECQSSKMIVLDNKLYFIGGEDRENSHYVAIYGGFTCCDLVTRREVQVPLLLKDGVFSSVVSFQGKIYVFGGSVRSTHGDTYDSISLIQCYNPNKKVWTCFDDIPPSVPREDTNAVVFDTLIYIFQNASKLYVYDPKQKEWQPPIAGFPEARYYKDCSATVCNCKIYIMGGRIDRDDAHDDVYTNKMYCYDPIHSIWESNVGKLKTPLSISRVSQYTAPPTGL</sequence>
<keyword evidence="4" id="KW-1185">Reference proteome</keyword>
<gene>
    <name evidence="5" type="primary">LOC100366833</name>
</gene>
<dbReference type="RefSeq" id="XP_002739771.1">
    <property type="nucleotide sequence ID" value="XM_002739725.1"/>
</dbReference>
<dbReference type="InterPro" id="IPR017096">
    <property type="entry name" value="BTB-kelch_protein"/>
</dbReference>
<dbReference type="InterPro" id="IPR011705">
    <property type="entry name" value="BACK"/>
</dbReference>
<dbReference type="SUPFAM" id="SSF117281">
    <property type="entry name" value="Kelch motif"/>
    <property type="match status" value="1"/>
</dbReference>
<keyword evidence="2" id="KW-0677">Repeat</keyword>